<dbReference type="AlphaFoldDB" id="A0A644VJ40"/>
<dbReference type="SUPFAM" id="SSF82171">
    <property type="entry name" value="DPP6 N-terminal domain-like"/>
    <property type="match status" value="1"/>
</dbReference>
<proteinExistence type="predicted"/>
<evidence type="ECO:0000313" key="1">
    <source>
        <dbReference type="EMBL" id="MPL91358.1"/>
    </source>
</evidence>
<protein>
    <recommendedName>
        <fullName evidence="2">OmpA-like domain-containing protein</fullName>
    </recommendedName>
</protein>
<sequence length="628" mass="73280">MLAYEKEGDYLMEQGEYETALKQYITARKFFKTPLRLFYKCGEACRVMKDYDKAEFYYQKVFTENDTNDLIKDFPFLHLNLAEVSISNGNLFSAKEILDSLLIKAQDPNIIQKAKHKLKEIDWIIDNNRLVYGNSVENLGKNVNNESSQTSHFVLNDSILFLTNIDYKKIVEDNITYYKDMYQQIYTSKIDSNSHSLAKHYDIEEINKKRRNITNISFDILDQTAYFTLCSSYDNEKCYIYSSVLKEGKYQKAKKLNKKINLKGFNNTQPNIGIYNNEKILYFSSNREGGYGGYDLYYYVLDGKENEVINLGPTINTEGDEITPFYSMKDNSLYFSSNYHLGFGGYDIFQSEGWATRWTTPQNLLQPINSPANDIFPVIVEPEEKGYLTSNREGSYANNNKTCCNDIYRFEIAGMPEVSTMEEIKNKTNFSPVFDLPLQLFFHNDQPNPQSNSTTTNIDYQECYKEYKSMSNIYKAESTRYINDSTENIIIDSFENFFQIHIDKGMNKLNHMCDYLYNKLLSGEKIDISIIGYSSSLHNNMYNYALSERRIGTIINYISKWNDAKLKPFLSNKANDNLPYLNIKTLAMGKLESKSENPKNAIERRKSIYKIDAMYERRIEIRLIEIRK</sequence>
<accession>A0A644VJ40</accession>
<dbReference type="InterPro" id="IPR011659">
    <property type="entry name" value="WD40"/>
</dbReference>
<reference evidence="1" key="1">
    <citation type="submission" date="2019-08" db="EMBL/GenBank/DDBJ databases">
        <authorList>
            <person name="Kucharzyk K."/>
            <person name="Murdoch R.W."/>
            <person name="Higgins S."/>
            <person name="Loffler F."/>
        </authorList>
    </citation>
    <scope>NUCLEOTIDE SEQUENCE</scope>
</reference>
<name>A0A644VJ40_9ZZZZ</name>
<dbReference type="Gene3D" id="1.25.40.10">
    <property type="entry name" value="Tetratricopeptide repeat domain"/>
    <property type="match status" value="1"/>
</dbReference>
<dbReference type="SUPFAM" id="SSF103088">
    <property type="entry name" value="OmpA-like"/>
    <property type="match status" value="1"/>
</dbReference>
<dbReference type="InterPro" id="IPR019734">
    <property type="entry name" value="TPR_rpt"/>
</dbReference>
<evidence type="ECO:0008006" key="2">
    <source>
        <dbReference type="Google" id="ProtNLM"/>
    </source>
</evidence>
<dbReference type="EMBL" id="VSSQ01000327">
    <property type="protein sequence ID" value="MPL91358.1"/>
    <property type="molecule type" value="Genomic_DNA"/>
</dbReference>
<gene>
    <name evidence="1" type="ORF">SDC9_37426</name>
</gene>
<dbReference type="SUPFAM" id="SSF48452">
    <property type="entry name" value="TPR-like"/>
    <property type="match status" value="1"/>
</dbReference>
<dbReference type="InterPro" id="IPR036737">
    <property type="entry name" value="OmpA-like_sf"/>
</dbReference>
<dbReference type="InterPro" id="IPR011990">
    <property type="entry name" value="TPR-like_helical_dom_sf"/>
</dbReference>
<dbReference type="Gene3D" id="3.30.1330.60">
    <property type="entry name" value="OmpA-like domain"/>
    <property type="match status" value="1"/>
</dbReference>
<dbReference type="Pfam" id="PF07676">
    <property type="entry name" value="PD40"/>
    <property type="match status" value="2"/>
</dbReference>
<comment type="caution">
    <text evidence="1">The sequence shown here is derived from an EMBL/GenBank/DDBJ whole genome shotgun (WGS) entry which is preliminary data.</text>
</comment>
<dbReference type="SMART" id="SM00028">
    <property type="entry name" value="TPR"/>
    <property type="match status" value="2"/>
</dbReference>
<organism evidence="1">
    <name type="scientific">bioreactor metagenome</name>
    <dbReference type="NCBI Taxonomy" id="1076179"/>
    <lineage>
        <taxon>unclassified sequences</taxon>
        <taxon>metagenomes</taxon>
        <taxon>ecological metagenomes</taxon>
    </lineage>
</organism>